<sequence>MTVMECVGCTLIAYGVPFSMFVFTIAHHPFRIIISMTSAFFWLLSLLVSSLLWFAVVPLRDKLAFAVPFAVVFQEIFRYLFYRVIKKAEIALQKVQMQELTAKGMVFDRFAVAYAAGYGFGLISGTFAIVNVLSDMIGPGTIGIFGHSQDFFIATAFLTLCIILLNTFWGVIFFTSLDKGGIHRILGPGIVLLTHMLFSCITLFNQTKTPIYSISLVVGYVLLFGMMLYTFFLRGFKLTSLRRRTNQE</sequence>
<evidence type="ECO:0000256" key="2">
    <source>
        <dbReference type="ARBA" id="ARBA00005577"/>
    </source>
</evidence>
<comment type="similarity">
    <text evidence="2">Belongs to the APH-1 family.</text>
</comment>
<dbReference type="OrthoDB" id="6507463at2759"/>
<evidence type="ECO:0000256" key="6">
    <source>
        <dbReference type="ARBA" id="ARBA00023136"/>
    </source>
</evidence>
<evidence type="ECO:0000256" key="4">
    <source>
        <dbReference type="ARBA" id="ARBA00022976"/>
    </source>
</evidence>
<comment type="caution">
    <text evidence="8">The sequence shown here is derived from an EMBL/GenBank/DDBJ whole genome shotgun (WGS) entry which is preliminary data.</text>
</comment>
<feature type="transmembrane region" description="Helical" evidence="7">
    <location>
        <begin position="39"/>
        <end position="57"/>
    </location>
</feature>
<feature type="transmembrane region" description="Helical" evidence="7">
    <location>
        <begin position="12"/>
        <end position="30"/>
    </location>
</feature>
<keyword evidence="5 7" id="KW-1133">Transmembrane helix</keyword>
<keyword evidence="6 7" id="KW-0472">Membrane</keyword>
<keyword evidence="4" id="KW-0914">Notch signaling pathway</keyword>
<evidence type="ECO:0000256" key="1">
    <source>
        <dbReference type="ARBA" id="ARBA00004141"/>
    </source>
</evidence>
<gene>
    <name evidence="8" type="ORF">EDS130_LOCUS12699</name>
</gene>
<feature type="transmembrane region" description="Helical" evidence="7">
    <location>
        <begin position="185"/>
        <end position="205"/>
    </location>
</feature>
<comment type="subcellular location">
    <subcellularLocation>
        <location evidence="1">Membrane</location>
        <topology evidence="1">Multi-pass membrane protein</topology>
    </subcellularLocation>
</comment>
<feature type="transmembrane region" description="Helical" evidence="7">
    <location>
        <begin position="106"/>
        <end position="131"/>
    </location>
</feature>
<evidence type="ECO:0000256" key="5">
    <source>
        <dbReference type="ARBA" id="ARBA00022989"/>
    </source>
</evidence>
<evidence type="ECO:0000256" key="7">
    <source>
        <dbReference type="SAM" id="Phobius"/>
    </source>
</evidence>
<name>A0A814DNJ2_ADIRI</name>
<feature type="transmembrane region" description="Helical" evidence="7">
    <location>
        <begin position="151"/>
        <end position="173"/>
    </location>
</feature>
<dbReference type="GO" id="GO:0016485">
    <property type="term" value="P:protein processing"/>
    <property type="evidence" value="ECO:0007669"/>
    <property type="project" value="InterPro"/>
</dbReference>
<dbReference type="InterPro" id="IPR009294">
    <property type="entry name" value="Aph-1"/>
</dbReference>
<dbReference type="GO" id="GO:0007219">
    <property type="term" value="P:Notch signaling pathway"/>
    <property type="evidence" value="ECO:0007669"/>
    <property type="project" value="UniProtKB-KW"/>
</dbReference>
<feature type="transmembrane region" description="Helical" evidence="7">
    <location>
        <begin position="211"/>
        <end position="233"/>
    </location>
</feature>
<proteinExistence type="inferred from homology"/>
<accession>A0A814DNJ2</accession>
<evidence type="ECO:0000313" key="8">
    <source>
        <dbReference type="EMBL" id="CAF0958027.1"/>
    </source>
</evidence>
<evidence type="ECO:0000256" key="3">
    <source>
        <dbReference type="ARBA" id="ARBA00022692"/>
    </source>
</evidence>
<dbReference type="GO" id="GO:0016020">
    <property type="term" value="C:membrane"/>
    <property type="evidence" value="ECO:0007669"/>
    <property type="project" value="UniProtKB-SubCell"/>
</dbReference>
<organism evidence="8 9">
    <name type="scientific">Adineta ricciae</name>
    <name type="common">Rotifer</name>
    <dbReference type="NCBI Taxonomy" id="249248"/>
    <lineage>
        <taxon>Eukaryota</taxon>
        <taxon>Metazoa</taxon>
        <taxon>Spiralia</taxon>
        <taxon>Gnathifera</taxon>
        <taxon>Rotifera</taxon>
        <taxon>Eurotatoria</taxon>
        <taxon>Bdelloidea</taxon>
        <taxon>Adinetida</taxon>
        <taxon>Adinetidae</taxon>
        <taxon>Adineta</taxon>
    </lineage>
</organism>
<dbReference type="Pfam" id="PF06105">
    <property type="entry name" value="Aph-1"/>
    <property type="match status" value="1"/>
</dbReference>
<dbReference type="AlphaFoldDB" id="A0A814DNJ2"/>
<evidence type="ECO:0008006" key="10">
    <source>
        <dbReference type="Google" id="ProtNLM"/>
    </source>
</evidence>
<protein>
    <recommendedName>
        <fullName evidence="10">Gamma-secretase subunit Aph-1</fullName>
    </recommendedName>
</protein>
<evidence type="ECO:0000313" key="9">
    <source>
        <dbReference type="Proteomes" id="UP000663852"/>
    </source>
</evidence>
<dbReference type="Proteomes" id="UP000663852">
    <property type="component" value="Unassembled WGS sequence"/>
</dbReference>
<reference evidence="8" key="1">
    <citation type="submission" date="2021-02" db="EMBL/GenBank/DDBJ databases">
        <authorList>
            <person name="Nowell W R."/>
        </authorList>
    </citation>
    <scope>NUCLEOTIDE SEQUENCE</scope>
</reference>
<dbReference type="EMBL" id="CAJNOJ010000049">
    <property type="protein sequence ID" value="CAF0958027.1"/>
    <property type="molecule type" value="Genomic_DNA"/>
</dbReference>
<keyword evidence="3 7" id="KW-0812">Transmembrane</keyword>
<dbReference type="PANTHER" id="PTHR12889">
    <property type="entry name" value="GAMMA-SECRETASE SUBUNIT APH-1"/>
    <property type="match status" value="1"/>
</dbReference>